<dbReference type="GO" id="GO:0031209">
    <property type="term" value="C:SCAR complex"/>
    <property type="evidence" value="ECO:0007669"/>
    <property type="project" value="TreeGrafter"/>
</dbReference>
<dbReference type="InterPro" id="IPR028455">
    <property type="entry name" value="ABI3_SH3"/>
</dbReference>
<dbReference type="PRINTS" id="PR00452">
    <property type="entry name" value="SH3DOMAIN"/>
</dbReference>
<feature type="compositionally biased region" description="Pro residues" evidence="11">
    <location>
        <begin position="247"/>
        <end position="260"/>
    </location>
</feature>
<dbReference type="SUPFAM" id="SSF50044">
    <property type="entry name" value="SH3-domain"/>
    <property type="match status" value="1"/>
</dbReference>
<evidence type="ECO:0000259" key="12">
    <source>
        <dbReference type="PROSITE" id="PS50002"/>
    </source>
</evidence>
<dbReference type="InterPro" id="IPR012849">
    <property type="entry name" value="Abl-interactor_HHR_dom"/>
</dbReference>
<dbReference type="Gene3D" id="2.30.30.40">
    <property type="entry name" value="SH3 Domains"/>
    <property type="match status" value="1"/>
</dbReference>
<protein>
    <recommendedName>
        <fullName evidence="12">SH3 domain-containing protein</fullName>
    </recommendedName>
</protein>
<keyword evidence="14" id="KW-1185">Reference proteome</keyword>
<evidence type="ECO:0000313" key="13">
    <source>
        <dbReference type="EnsemblMetazoa" id="tetur02g11460.1"/>
    </source>
</evidence>
<evidence type="ECO:0000256" key="2">
    <source>
        <dbReference type="ARBA" id="ARBA00004510"/>
    </source>
</evidence>
<dbReference type="AlphaFoldDB" id="T1JXC6"/>
<dbReference type="PROSITE" id="PS50002">
    <property type="entry name" value="SH3"/>
    <property type="match status" value="1"/>
</dbReference>
<dbReference type="PANTHER" id="PTHR10460:SF0">
    <property type="entry name" value="ABELSON INTERACTING PROTEIN, ISOFORM D"/>
    <property type="match status" value="1"/>
</dbReference>
<feature type="compositionally biased region" description="Polar residues" evidence="11">
    <location>
        <begin position="228"/>
        <end position="244"/>
    </location>
</feature>
<evidence type="ECO:0000313" key="14">
    <source>
        <dbReference type="Proteomes" id="UP000015104"/>
    </source>
</evidence>
<evidence type="ECO:0000256" key="10">
    <source>
        <dbReference type="PROSITE-ProRule" id="PRU00192"/>
    </source>
</evidence>
<evidence type="ECO:0000256" key="5">
    <source>
        <dbReference type="ARBA" id="ARBA00022490"/>
    </source>
</evidence>
<feature type="region of interest" description="Disordered" evidence="11">
    <location>
        <begin position="228"/>
        <end position="297"/>
    </location>
</feature>
<dbReference type="EnsemblMetazoa" id="tetur02g11460.1">
    <property type="protein sequence ID" value="tetur02g11460.1"/>
    <property type="gene ID" value="tetur02g11460"/>
</dbReference>
<evidence type="ECO:0000256" key="1">
    <source>
        <dbReference type="ARBA" id="ARBA00004245"/>
    </source>
</evidence>
<feature type="compositionally biased region" description="Pro residues" evidence="11">
    <location>
        <begin position="139"/>
        <end position="148"/>
    </location>
</feature>
<keyword evidence="9" id="KW-0966">Cell projection</keyword>
<dbReference type="InterPro" id="IPR028457">
    <property type="entry name" value="ABI"/>
</dbReference>
<dbReference type="eggNOG" id="KOG2546">
    <property type="taxonomic scope" value="Eukaryota"/>
</dbReference>
<keyword evidence="8" id="KW-0206">Cytoskeleton</keyword>
<dbReference type="GO" id="GO:0098858">
    <property type="term" value="C:actin-based cell projection"/>
    <property type="evidence" value="ECO:0007669"/>
    <property type="project" value="TreeGrafter"/>
</dbReference>
<evidence type="ECO:0000256" key="4">
    <source>
        <dbReference type="ARBA" id="ARBA00022443"/>
    </source>
</evidence>
<organism evidence="13 14">
    <name type="scientific">Tetranychus urticae</name>
    <name type="common">Two-spotted spider mite</name>
    <dbReference type="NCBI Taxonomy" id="32264"/>
    <lineage>
        <taxon>Eukaryota</taxon>
        <taxon>Metazoa</taxon>
        <taxon>Ecdysozoa</taxon>
        <taxon>Arthropoda</taxon>
        <taxon>Chelicerata</taxon>
        <taxon>Arachnida</taxon>
        <taxon>Acari</taxon>
        <taxon>Acariformes</taxon>
        <taxon>Trombidiformes</taxon>
        <taxon>Prostigmata</taxon>
        <taxon>Eleutherengona</taxon>
        <taxon>Raphignathae</taxon>
        <taxon>Tetranychoidea</taxon>
        <taxon>Tetranychidae</taxon>
        <taxon>Tetranychus</taxon>
    </lineage>
</organism>
<dbReference type="SMART" id="SM00326">
    <property type="entry name" value="SH3"/>
    <property type="match status" value="1"/>
</dbReference>
<feature type="compositionally biased region" description="Polar residues" evidence="11">
    <location>
        <begin position="91"/>
        <end position="104"/>
    </location>
</feature>
<dbReference type="GO" id="GO:0005856">
    <property type="term" value="C:cytoskeleton"/>
    <property type="evidence" value="ECO:0007669"/>
    <property type="project" value="UniProtKB-SubCell"/>
</dbReference>
<feature type="compositionally biased region" description="Low complexity" evidence="11">
    <location>
        <begin position="121"/>
        <end position="131"/>
    </location>
</feature>
<dbReference type="EMBL" id="CAEY01000824">
    <property type="status" value="NOT_ANNOTATED_CDS"/>
    <property type="molecule type" value="Genomic_DNA"/>
</dbReference>
<feature type="domain" description="SH3" evidence="12">
    <location>
        <begin position="316"/>
        <end position="374"/>
    </location>
</feature>
<dbReference type="Pfam" id="PF07815">
    <property type="entry name" value="Abi_HHR"/>
    <property type="match status" value="1"/>
</dbReference>
<keyword evidence="4 10" id="KW-0728">SH3 domain</keyword>
<name>T1JXC6_TETUR</name>
<keyword evidence="6" id="KW-0597">Phosphoprotein</keyword>
<comment type="similarity">
    <text evidence="3">Belongs to the ABI family.</text>
</comment>
<dbReference type="Proteomes" id="UP000015104">
    <property type="component" value="Unassembled WGS sequence"/>
</dbReference>
<reference evidence="13" key="2">
    <citation type="submission" date="2015-06" db="UniProtKB">
        <authorList>
            <consortium name="EnsemblMetazoa"/>
        </authorList>
    </citation>
    <scope>IDENTIFICATION</scope>
</reference>
<accession>T1JXC6</accession>
<evidence type="ECO:0000256" key="9">
    <source>
        <dbReference type="ARBA" id="ARBA00023273"/>
    </source>
</evidence>
<dbReference type="InterPro" id="IPR001452">
    <property type="entry name" value="SH3_domain"/>
</dbReference>
<keyword evidence="5" id="KW-0963">Cytoplasm</keyword>
<reference evidence="14" key="1">
    <citation type="submission" date="2011-08" db="EMBL/GenBank/DDBJ databases">
        <authorList>
            <person name="Rombauts S."/>
        </authorList>
    </citation>
    <scope>NUCLEOTIDE SEQUENCE</scope>
    <source>
        <strain evidence="14">London</strain>
    </source>
</reference>
<evidence type="ECO:0000256" key="6">
    <source>
        <dbReference type="ARBA" id="ARBA00022553"/>
    </source>
</evidence>
<sequence>MLDLQGSQLAEMESQINHINQTVNIHKEKVARREIGVLTVNKATYRQHKILVPANPERPVKYTRKPIDYSILDDIGHGVKIVSNAPRTKRMSGSNQLNGSNSMTLGRAGTAPTTKPPTPPGTLRGSGSLSRSSKEYRTPAPPVAPPQVPSNYAPNYPIGHPKGPDSARRGSGYSTLPVNMAHSGGQISAAMQAMQIQDQYQQQLHQSVHPSQAQHLLLQQKPGEQTYQQTATYSQPPQPNSQQGIVPPSPTPPLPPPPPVSQDMASNRDSLPEPPPLMHQTSNSGNVSPPLPPPPPIDEAMYNHDSIDPNDWVPKSYLEKVIAVYDYIAARDDELSFSENSVIYVIKKNEDGWYEGVMDGITGLFPGNYVEPCL</sequence>
<dbReference type="Pfam" id="PF14604">
    <property type="entry name" value="SH3_9"/>
    <property type="match status" value="1"/>
</dbReference>
<evidence type="ECO:0000256" key="7">
    <source>
        <dbReference type="ARBA" id="ARBA00023054"/>
    </source>
</evidence>
<comment type="subcellular location">
    <subcellularLocation>
        <location evidence="2">Cell projection</location>
        <location evidence="2">Lamellipodium</location>
    </subcellularLocation>
    <subcellularLocation>
        <location evidence="1">Cytoplasm</location>
        <location evidence="1">Cytoskeleton</location>
    </subcellularLocation>
</comment>
<dbReference type="HOGENOM" id="CLU_035421_0_0_1"/>
<dbReference type="GO" id="GO:0017124">
    <property type="term" value="F:SH3 domain binding"/>
    <property type="evidence" value="ECO:0007669"/>
    <property type="project" value="TreeGrafter"/>
</dbReference>
<dbReference type="CDD" id="cd11826">
    <property type="entry name" value="SH3_Abi"/>
    <property type="match status" value="1"/>
</dbReference>
<evidence type="ECO:0000256" key="8">
    <source>
        <dbReference type="ARBA" id="ARBA00023212"/>
    </source>
</evidence>
<dbReference type="FunFam" id="2.30.30.40:FF:000002">
    <property type="entry name" value="abl interactor 1 isoform X1"/>
    <property type="match status" value="1"/>
</dbReference>
<evidence type="ECO:0000256" key="3">
    <source>
        <dbReference type="ARBA" id="ARBA00010020"/>
    </source>
</evidence>
<keyword evidence="7" id="KW-0175">Coiled coil</keyword>
<dbReference type="PANTHER" id="PTHR10460">
    <property type="entry name" value="ABL INTERACTOR FAMILY MEMBER"/>
    <property type="match status" value="1"/>
</dbReference>
<dbReference type="GO" id="GO:0001764">
    <property type="term" value="P:neuron migration"/>
    <property type="evidence" value="ECO:0007669"/>
    <property type="project" value="TreeGrafter"/>
</dbReference>
<dbReference type="STRING" id="32264.T1JXC6"/>
<dbReference type="GO" id="GO:0030027">
    <property type="term" value="C:lamellipodium"/>
    <property type="evidence" value="ECO:0007669"/>
    <property type="project" value="UniProtKB-SubCell"/>
</dbReference>
<evidence type="ECO:0000256" key="11">
    <source>
        <dbReference type="SAM" id="MobiDB-lite"/>
    </source>
</evidence>
<dbReference type="GO" id="GO:0035591">
    <property type="term" value="F:signaling adaptor activity"/>
    <property type="evidence" value="ECO:0007669"/>
    <property type="project" value="TreeGrafter"/>
</dbReference>
<proteinExistence type="inferred from homology"/>
<dbReference type="Gene3D" id="6.10.140.1620">
    <property type="match status" value="1"/>
</dbReference>
<feature type="region of interest" description="Disordered" evidence="11">
    <location>
        <begin position="83"/>
        <end position="179"/>
    </location>
</feature>
<dbReference type="InterPro" id="IPR036028">
    <property type="entry name" value="SH3-like_dom_sf"/>
</dbReference>